<keyword evidence="2" id="KW-1185">Reference proteome</keyword>
<sequence>MEIRNSCVLQKYNLATIRRTIQLEALTEEELNILSVVTKLEEVLSESQEPLSNNDNNLPIFRDNEILLV</sequence>
<dbReference type="Proteomes" id="UP001196413">
    <property type="component" value="Unassembled WGS sequence"/>
</dbReference>
<proteinExistence type="predicted"/>
<accession>A0AAD5MS34</accession>
<evidence type="ECO:0000313" key="2">
    <source>
        <dbReference type="Proteomes" id="UP001196413"/>
    </source>
</evidence>
<organism evidence="1 2">
    <name type="scientific">Parelaphostrongylus tenuis</name>
    <name type="common">Meningeal worm</name>
    <dbReference type="NCBI Taxonomy" id="148309"/>
    <lineage>
        <taxon>Eukaryota</taxon>
        <taxon>Metazoa</taxon>
        <taxon>Ecdysozoa</taxon>
        <taxon>Nematoda</taxon>
        <taxon>Chromadorea</taxon>
        <taxon>Rhabditida</taxon>
        <taxon>Rhabditina</taxon>
        <taxon>Rhabditomorpha</taxon>
        <taxon>Strongyloidea</taxon>
        <taxon>Metastrongylidae</taxon>
        <taxon>Parelaphostrongylus</taxon>
    </lineage>
</organism>
<comment type="caution">
    <text evidence="1">The sequence shown here is derived from an EMBL/GenBank/DDBJ whole genome shotgun (WGS) entry which is preliminary data.</text>
</comment>
<evidence type="ECO:0000313" key="1">
    <source>
        <dbReference type="EMBL" id="KAJ1361703.1"/>
    </source>
</evidence>
<dbReference type="AlphaFoldDB" id="A0AAD5MS34"/>
<protein>
    <submittedName>
        <fullName evidence="1">Uncharacterized protein</fullName>
    </submittedName>
</protein>
<name>A0AAD5MS34_PARTN</name>
<reference evidence="1" key="1">
    <citation type="submission" date="2021-06" db="EMBL/GenBank/DDBJ databases">
        <title>Parelaphostrongylus tenuis whole genome reference sequence.</title>
        <authorList>
            <person name="Garwood T.J."/>
            <person name="Larsen P.A."/>
            <person name="Fountain-Jones N.M."/>
            <person name="Garbe J.R."/>
            <person name="Macchietto M.G."/>
            <person name="Kania S.A."/>
            <person name="Gerhold R.W."/>
            <person name="Richards J.E."/>
            <person name="Wolf T.M."/>
        </authorList>
    </citation>
    <scope>NUCLEOTIDE SEQUENCE</scope>
    <source>
        <strain evidence="1">MNPRO001-30</strain>
        <tissue evidence="1">Meninges</tissue>
    </source>
</reference>
<gene>
    <name evidence="1" type="ORF">KIN20_021028</name>
</gene>
<dbReference type="EMBL" id="JAHQIW010004255">
    <property type="protein sequence ID" value="KAJ1361703.1"/>
    <property type="molecule type" value="Genomic_DNA"/>
</dbReference>